<evidence type="ECO:0000313" key="3">
    <source>
        <dbReference type="Proteomes" id="UP001367508"/>
    </source>
</evidence>
<gene>
    <name evidence="2" type="ORF">VNO77_18703</name>
</gene>
<reference evidence="2 3" key="1">
    <citation type="submission" date="2024-01" db="EMBL/GenBank/DDBJ databases">
        <title>The genomes of 5 underutilized Papilionoideae crops provide insights into root nodulation and disease resistanc.</title>
        <authorList>
            <person name="Jiang F."/>
        </authorList>
    </citation>
    <scope>NUCLEOTIDE SEQUENCE [LARGE SCALE GENOMIC DNA]</scope>
    <source>
        <strain evidence="2">LVBAO_FW01</strain>
        <tissue evidence="2">Leaves</tissue>
    </source>
</reference>
<dbReference type="AlphaFoldDB" id="A0AAN9QJW1"/>
<feature type="compositionally biased region" description="Basic and acidic residues" evidence="1">
    <location>
        <begin position="82"/>
        <end position="98"/>
    </location>
</feature>
<keyword evidence="3" id="KW-1185">Reference proteome</keyword>
<evidence type="ECO:0000313" key="2">
    <source>
        <dbReference type="EMBL" id="KAK7338104.1"/>
    </source>
</evidence>
<organism evidence="2 3">
    <name type="scientific">Canavalia gladiata</name>
    <name type="common">Sword bean</name>
    <name type="synonym">Dolichos gladiatus</name>
    <dbReference type="NCBI Taxonomy" id="3824"/>
    <lineage>
        <taxon>Eukaryota</taxon>
        <taxon>Viridiplantae</taxon>
        <taxon>Streptophyta</taxon>
        <taxon>Embryophyta</taxon>
        <taxon>Tracheophyta</taxon>
        <taxon>Spermatophyta</taxon>
        <taxon>Magnoliopsida</taxon>
        <taxon>eudicotyledons</taxon>
        <taxon>Gunneridae</taxon>
        <taxon>Pentapetalae</taxon>
        <taxon>rosids</taxon>
        <taxon>fabids</taxon>
        <taxon>Fabales</taxon>
        <taxon>Fabaceae</taxon>
        <taxon>Papilionoideae</taxon>
        <taxon>50 kb inversion clade</taxon>
        <taxon>NPAAA clade</taxon>
        <taxon>indigoferoid/millettioid clade</taxon>
        <taxon>Phaseoleae</taxon>
        <taxon>Canavalia</taxon>
    </lineage>
</organism>
<comment type="caution">
    <text evidence="2">The sequence shown here is derived from an EMBL/GenBank/DDBJ whole genome shotgun (WGS) entry which is preliminary data.</text>
</comment>
<proteinExistence type="predicted"/>
<dbReference type="EMBL" id="JAYMYQ010000004">
    <property type="protein sequence ID" value="KAK7338104.1"/>
    <property type="molecule type" value="Genomic_DNA"/>
</dbReference>
<dbReference type="Proteomes" id="UP001367508">
    <property type="component" value="Unassembled WGS sequence"/>
</dbReference>
<sequence length="217" mass="23959">MSGSNVNFWSKSGDPYVLHQGVEQHHNRFGLPDSIYDTLIVSGDVVPGFDSISFIRTYTGLSQNDLRVVDLALGSFGDAGADRAGGRRKSLHEVESGSRPKRPRRDVKEEVKVSRFTALLLRSRPVVFCIFPICKPPEPPLKPHVSLSCLPSRAPLQGSAFGLTLKLRLTNQGWLSLMDASWPACWLSDPASLVLQVRNITCMDYLLFLMSSGLHPP</sequence>
<feature type="region of interest" description="Disordered" evidence="1">
    <location>
        <begin position="82"/>
        <end position="107"/>
    </location>
</feature>
<name>A0AAN9QJW1_CANGL</name>
<accession>A0AAN9QJW1</accession>
<evidence type="ECO:0000256" key="1">
    <source>
        <dbReference type="SAM" id="MobiDB-lite"/>
    </source>
</evidence>
<protein>
    <submittedName>
        <fullName evidence="2">Uncharacterized protein</fullName>
    </submittedName>
</protein>